<dbReference type="PROSITE" id="PS50217">
    <property type="entry name" value="BZIP"/>
    <property type="match status" value="1"/>
</dbReference>
<evidence type="ECO:0000313" key="10">
    <source>
        <dbReference type="Proteomes" id="UP001279734"/>
    </source>
</evidence>
<evidence type="ECO:0000256" key="2">
    <source>
        <dbReference type="ARBA" id="ARBA00007163"/>
    </source>
</evidence>
<comment type="caution">
    <text evidence="9">The sequence shown here is derived from an EMBL/GenBank/DDBJ whole genome shotgun (WGS) entry which is preliminary data.</text>
</comment>
<feature type="region of interest" description="Disordered" evidence="7">
    <location>
        <begin position="414"/>
        <end position="474"/>
    </location>
</feature>
<dbReference type="PROSITE" id="PS00036">
    <property type="entry name" value="BZIP_BASIC"/>
    <property type="match status" value="1"/>
</dbReference>
<dbReference type="EMBL" id="BSYO01000008">
    <property type="protein sequence ID" value="GMH08925.1"/>
    <property type="molecule type" value="Genomic_DNA"/>
</dbReference>
<evidence type="ECO:0000259" key="8">
    <source>
        <dbReference type="PROSITE" id="PS50217"/>
    </source>
</evidence>
<comment type="subcellular location">
    <subcellularLocation>
        <location evidence="1">Nucleus</location>
    </subcellularLocation>
</comment>
<accession>A0AAD3XLM9</accession>
<evidence type="ECO:0000256" key="4">
    <source>
        <dbReference type="ARBA" id="ARBA00023125"/>
    </source>
</evidence>
<dbReference type="InterPro" id="IPR045314">
    <property type="entry name" value="bZIP_plant_GBF1"/>
</dbReference>
<feature type="compositionally biased region" description="Polar residues" evidence="7">
    <location>
        <begin position="448"/>
        <end position="463"/>
    </location>
</feature>
<reference evidence="9" key="1">
    <citation type="submission" date="2023-05" db="EMBL/GenBank/DDBJ databases">
        <title>Nepenthes gracilis genome sequencing.</title>
        <authorList>
            <person name="Fukushima K."/>
        </authorList>
    </citation>
    <scope>NUCLEOTIDE SEQUENCE</scope>
    <source>
        <strain evidence="9">SING2019-196</strain>
    </source>
</reference>
<dbReference type="CDD" id="cd14702">
    <property type="entry name" value="bZIP_plant_GBF1"/>
    <property type="match status" value="1"/>
</dbReference>
<feature type="compositionally biased region" description="Polar residues" evidence="7">
    <location>
        <begin position="204"/>
        <end position="216"/>
    </location>
</feature>
<feature type="compositionally biased region" description="Polar residues" evidence="7">
    <location>
        <begin position="227"/>
        <end position="237"/>
    </location>
</feature>
<dbReference type="Gene3D" id="1.20.5.170">
    <property type="match status" value="1"/>
</dbReference>
<dbReference type="InterPro" id="IPR012900">
    <property type="entry name" value="MFMR"/>
</dbReference>
<dbReference type="InterPro" id="IPR044827">
    <property type="entry name" value="GBF-like"/>
</dbReference>
<evidence type="ECO:0000256" key="3">
    <source>
        <dbReference type="ARBA" id="ARBA00023015"/>
    </source>
</evidence>
<gene>
    <name evidence="9" type="ORF">Nepgr_010765</name>
</gene>
<evidence type="ECO:0000256" key="5">
    <source>
        <dbReference type="ARBA" id="ARBA00023163"/>
    </source>
</evidence>
<feature type="compositionally biased region" description="Basic and acidic residues" evidence="7">
    <location>
        <begin position="438"/>
        <end position="447"/>
    </location>
</feature>
<comment type="similarity">
    <text evidence="2">Belongs to the bZIP family.</text>
</comment>
<proteinExistence type="inferred from homology"/>
<feature type="region of interest" description="Disordered" evidence="7">
    <location>
        <begin position="354"/>
        <end position="381"/>
    </location>
</feature>
<keyword evidence="6" id="KW-0539">Nucleus</keyword>
<dbReference type="Proteomes" id="UP001279734">
    <property type="component" value="Unassembled WGS sequence"/>
</dbReference>
<evidence type="ECO:0000256" key="1">
    <source>
        <dbReference type="ARBA" id="ARBA00004123"/>
    </source>
</evidence>
<dbReference type="Pfam" id="PF00170">
    <property type="entry name" value="bZIP_1"/>
    <property type="match status" value="1"/>
</dbReference>
<dbReference type="GO" id="GO:0005634">
    <property type="term" value="C:nucleus"/>
    <property type="evidence" value="ECO:0007669"/>
    <property type="project" value="UniProtKB-SubCell"/>
</dbReference>
<dbReference type="Pfam" id="PF07777">
    <property type="entry name" value="MFMR"/>
    <property type="match status" value="1"/>
</dbReference>
<name>A0AAD3XLM9_NEPGR</name>
<sequence length="474" mass="52697">MEEEAVGEKTTWRRAWHLSSPFHLPSSLEFPLLHQPISKPNFCRCFRRTSSVIYREGRREKSAVIGRSFTDFYWELILFLEIYCYLAFTARMFEEMMFHTLTMANNEAEKPEKIEKAASPVQDHSNVHMYHDWAAVQAYYGAGPIPPPYFSPAVTSGHAPLPYMWAPPQMMPPYGSPYAAMYPHGGIYGHHATAATPMVATPLSLETPTRSGNDCSSAKKLKKSDGHTASGNENTESAGEGGMPSQSESTDCGTEGSCDRSDDSTAREDQNRRRRYNGVTDSGKYGLRMNPYPVEEANRAHTIAPGTALSCAASVGNTPATVLETNNSSSAKANTNAINAAASGVYKLSGINKQDEREVKREKRKQSNRESARRSRLRRQAEMEELARKVDSLTVENMTLRSEMNKLAEDMEKMRSENATLMEKLKNVQGQVGKKISHRNDDDKHETNGNTENSLSRVNNPVSNGPRKKGGEGK</sequence>
<dbReference type="PANTHER" id="PTHR45967">
    <property type="entry name" value="G-BOX-BINDING FACTOR 3-RELATED"/>
    <property type="match status" value="1"/>
</dbReference>
<dbReference type="InterPro" id="IPR046347">
    <property type="entry name" value="bZIP_sf"/>
</dbReference>
<dbReference type="SMART" id="SM00338">
    <property type="entry name" value="BRLZ"/>
    <property type="match status" value="1"/>
</dbReference>
<dbReference type="GO" id="GO:0003700">
    <property type="term" value="F:DNA-binding transcription factor activity"/>
    <property type="evidence" value="ECO:0007669"/>
    <property type="project" value="InterPro"/>
</dbReference>
<feature type="domain" description="BZIP" evidence="8">
    <location>
        <begin position="358"/>
        <end position="421"/>
    </location>
</feature>
<evidence type="ECO:0000256" key="6">
    <source>
        <dbReference type="ARBA" id="ARBA00023242"/>
    </source>
</evidence>
<evidence type="ECO:0000313" key="9">
    <source>
        <dbReference type="EMBL" id="GMH08925.1"/>
    </source>
</evidence>
<feature type="compositionally biased region" description="Basic and acidic residues" evidence="7">
    <location>
        <begin position="257"/>
        <end position="271"/>
    </location>
</feature>
<dbReference type="InterPro" id="IPR004827">
    <property type="entry name" value="bZIP"/>
</dbReference>
<protein>
    <recommendedName>
        <fullName evidence="8">BZIP domain-containing protein</fullName>
    </recommendedName>
</protein>
<evidence type="ECO:0000256" key="7">
    <source>
        <dbReference type="SAM" id="MobiDB-lite"/>
    </source>
</evidence>
<keyword evidence="10" id="KW-1185">Reference proteome</keyword>
<keyword evidence="4" id="KW-0238">DNA-binding</keyword>
<keyword evidence="5" id="KW-0804">Transcription</keyword>
<dbReference type="SUPFAM" id="SSF57959">
    <property type="entry name" value="Leucine zipper domain"/>
    <property type="match status" value="1"/>
</dbReference>
<dbReference type="AlphaFoldDB" id="A0AAD3XLM9"/>
<keyword evidence="3" id="KW-0805">Transcription regulation</keyword>
<organism evidence="9 10">
    <name type="scientific">Nepenthes gracilis</name>
    <name type="common">Slender pitcher plant</name>
    <dbReference type="NCBI Taxonomy" id="150966"/>
    <lineage>
        <taxon>Eukaryota</taxon>
        <taxon>Viridiplantae</taxon>
        <taxon>Streptophyta</taxon>
        <taxon>Embryophyta</taxon>
        <taxon>Tracheophyta</taxon>
        <taxon>Spermatophyta</taxon>
        <taxon>Magnoliopsida</taxon>
        <taxon>eudicotyledons</taxon>
        <taxon>Gunneridae</taxon>
        <taxon>Pentapetalae</taxon>
        <taxon>Caryophyllales</taxon>
        <taxon>Nepenthaceae</taxon>
        <taxon>Nepenthes</taxon>
    </lineage>
</organism>
<feature type="region of interest" description="Disordered" evidence="7">
    <location>
        <begin position="204"/>
        <end position="284"/>
    </location>
</feature>
<dbReference type="PANTHER" id="PTHR45967:SF38">
    <property type="entry name" value="G-BOX-BINDING FACTOR 2"/>
    <property type="match status" value="1"/>
</dbReference>
<dbReference type="GO" id="GO:0000976">
    <property type="term" value="F:transcription cis-regulatory region binding"/>
    <property type="evidence" value="ECO:0007669"/>
    <property type="project" value="UniProtKB-ARBA"/>
</dbReference>